<dbReference type="GO" id="GO:0043953">
    <property type="term" value="P:protein transport by the Tat complex"/>
    <property type="evidence" value="ECO:0007669"/>
    <property type="project" value="UniProtKB-UniRule"/>
</dbReference>
<evidence type="ECO:0000256" key="1">
    <source>
        <dbReference type="ARBA" id="ARBA00004162"/>
    </source>
</evidence>
<dbReference type="EMBL" id="UFSB01000001">
    <property type="protein sequence ID" value="SUU33937.1"/>
    <property type="molecule type" value="Genomic_DNA"/>
</dbReference>
<evidence type="ECO:0000313" key="12">
    <source>
        <dbReference type="Proteomes" id="UP000215738"/>
    </source>
</evidence>
<evidence type="ECO:0000313" key="13">
    <source>
        <dbReference type="Proteomes" id="UP000254507"/>
    </source>
</evidence>
<evidence type="ECO:0000256" key="4">
    <source>
        <dbReference type="ARBA" id="ARBA00022692"/>
    </source>
</evidence>
<reference evidence="11 13" key="2">
    <citation type="submission" date="2018-06" db="EMBL/GenBank/DDBJ databases">
        <authorList>
            <consortium name="Pathogen Informatics"/>
            <person name="Doyle S."/>
        </authorList>
    </citation>
    <scope>NUCLEOTIDE SEQUENCE [LARGE SCALE GENOMIC DNA]</scope>
    <source>
        <strain evidence="11 13">NCTC10851</strain>
    </source>
</reference>
<evidence type="ECO:0000256" key="9">
    <source>
        <dbReference type="HAMAP-Rule" id="MF_00236"/>
    </source>
</evidence>
<dbReference type="InterPro" id="IPR003369">
    <property type="entry name" value="TatA/B/E"/>
</dbReference>
<evidence type="ECO:0000256" key="2">
    <source>
        <dbReference type="ARBA" id="ARBA00022448"/>
    </source>
</evidence>
<protein>
    <recommendedName>
        <fullName evidence="9">Sec-independent protein translocase protein TatA</fullName>
    </recommendedName>
</protein>
<dbReference type="Proteomes" id="UP000254507">
    <property type="component" value="Unassembled WGS sequence"/>
</dbReference>
<dbReference type="InParanoid" id="A0A263HDJ1"/>
<keyword evidence="8 9" id="KW-0472">Membrane</keyword>
<comment type="subunit">
    <text evidence="9">The Tat system comprises two distinct complexes: a TatABC complex, containing multiple copies of TatA, TatB and TatC subunits, and a separate TatA complex, containing only TatA subunits. Substrates initially bind to the TatABC complex, which probably triggers association of the separate TatA complex to form the active translocon.</text>
</comment>
<keyword evidence="7 9" id="KW-0811">Translocation</keyword>
<evidence type="ECO:0000256" key="8">
    <source>
        <dbReference type="ARBA" id="ARBA00023136"/>
    </source>
</evidence>
<comment type="similarity">
    <text evidence="9">Belongs to the TatA/E family.</text>
</comment>
<dbReference type="Proteomes" id="UP000215738">
    <property type="component" value="Unassembled WGS sequence"/>
</dbReference>
<reference evidence="10 12" key="1">
    <citation type="submission" date="2017-07" db="EMBL/GenBank/DDBJ databases">
        <title>Virulence factors identified in Actinobacillus seminis.</title>
        <authorList>
            <person name="Negrete-Abascal E."/>
            <person name="Vaca-Pacheco S."/>
            <person name="Montes-Garcia F."/>
            <person name="Leyto-Gil A.M."/>
            <person name="Fragoso-Garcia E."/>
            <person name="Carvente-Garcia R."/>
            <person name="Perez-Agueros S."/>
            <person name="Castelan-Sanchez H.G."/>
            <person name="Garcia-Molina A."/>
            <person name="Villamar T.E."/>
            <person name="Vazquez-Cruz C."/>
        </authorList>
    </citation>
    <scope>NUCLEOTIDE SEQUENCE [LARGE SCALE GENOMIC DNA]</scope>
    <source>
        <strain evidence="10 12">ATCC 15768</strain>
    </source>
</reference>
<dbReference type="FunCoup" id="A0A263HDJ1">
    <property type="interactions" value="338"/>
</dbReference>
<dbReference type="AlphaFoldDB" id="A0A263HDJ1"/>
<comment type="subcellular location">
    <subcellularLocation>
        <location evidence="1 9">Cell membrane</location>
        <topology evidence="1 9">Single-pass membrane protein</topology>
    </subcellularLocation>
</comment>
<dbReference type="GO" id="GO:0033281">
    <property type="term" value="C:TAT protein transport complex"/>
    <property type="evidence" value="ECO:0007669"/>
    <property type="project" value="UniProtKB-UniRule"/>
</dbReference>
<keyword evidence="6 9" id="KW-1133">Transmembrane helix</keyword>
<dbReference type="Pfam" id="PF02416">
    <property type="entry name" value="TatA_B_E"/>
    <property type="match status" value="1"/>
</dbReference>
<evidence type="ECO:0000256" key="5">
    <source>
        <dbReference type="ARBA" id="ARBA00022927"/>
    </source>
</evidence>
<organism evidence="11 13">
    <name type="scientific">Actinobacillus seminis</name>
    <dbReference type="NCBI Taxonomy" id="722"/>
    <lineage>
        <taxon>Bacteria</taxon>
        <taxon>Pseudomonadati</taxon>
        <taxon>Pseudomonadota</taxon>
        <taxon>Gammaproteobacteria</taxon>
        <taxon>Pasteurellales</taxon>
        <taxon>Pasteurellaceae</taxon>
        <taxon>Actinobacillus</taxon>
    </lineage>
</organism>
<dbReference type="NCBIfam" id="TIGR01411">
    <property type="entry name" value="tatAE"/>
    <property type="match status" value="1"/>
</dbReference>
<dbReference type="GO" id="GO:0008320">
    <property type="term" value="F:protein transmembrane transporter activity"/>
    <property type="evidence" value="ECO:0007669"/>
    <property type="project" value="UniProtKB-UniRule"/>
</dbReference>
<dbReference type="PANTHER" id="PTHR42982:SF1">
    <property type="entry name" value="SEC-INDEPENDENT PROTEIN TRANSLOCASE PROTEIN TATA"/>
    <property type="match status" value="1"/>
</dbReference>
<evidence type="ECO:0000313" key="10">
    <source>
        <dbReference type="EMBL" id="OZN25161.1"/>
    </source>
</evidence>
<keyword evidence="5 9" id="KW-0653">Protein transport</keyword>
<evidence type="ECO:0000256" key="7">
    <source>
        <dbReference type="ARBA" id="ARBA00023010"/>
    </source>
</evidence>
<feature type="transmembrane region" description="Helical" evidence="9">
    <location>
        <begin position="6"/>
        <end position="21"/>
    </location>
</feature>
<keyword evidence="3 9" id="KW-1003">Cell membrane</keyword>
<name>A0A263HDJ1_9PAST</name>
<dbReference type="PANTHER" id="PTHR42982">
    <property type="entry name" value="SEC-INDEPENDENT PROTEIN TRANSLOCASE PROTEIN TATA"/>
    <property type="match status" value="1"/>
</dbReference>
<evidence type="ECO:0000256" key="3">
    <source>
        <dbReference type="ARBA" id="ARBA00022475"/>
    </source>
</evidence>
<evidence type="ECO:0000313" key="11">
    <source>
        <dbReference type="EMBL" id="SUU33937.1"/>
    </source>
</evidence>
<proteinExistence type="inferred from homology"/>
<dbReference type="EMBL" id="NLFK01000004">
    <property type="protein sequence ID" value="OZN25161.1"/>
    <property type="molecule type" value="Genomic_DNA"/>
</dbReference>
<dbReference type="HAMAP" id="MF_00236">
    <property type="entry name" value="TatA_E"/>
    <property type="match status" value="1"/>
</dbReference>
<gene>
    <name evidence="9 11" type="primary">tatA</name>
    <name evidence="10" type="ORF">CFY87_05485</name>
    <name evidence="11" type="ORF">NCTC10851_00078</name>
</gene>
<dbReference type="InterPro" id="IPR006312">
    <property type="entry name" value="TatA/E"/>
</dbReference>
<evidence type="ECO:0000256" key="6">
    <source>
        <dbReference type="ARBA" id="ARBA00022989"/>
    </source>
</evidence>
<dbReference type="OrthoDB" id="7066617at2"/>
<dbReference type="Gene3D" id="1.20.5.3310">
    <property type="match status" value="1"/>
</dbReference>
<keyword evidence="12" id="KW-1185">Reference proteome</keyword>
<sequence>MGISWQQLFIFLLVIIVIFGTKKLRNVGSDLGAAVKGFKKAMSEDESSATKDAEFKKIKDEAAQTNQSDKVKDKEQA</sequence>
<dbReference type="RefSeq" id="WP_094946247.1">
    <property type="nucleotide sequence ID" value="NZ_JBMHIA010000018.1"/>
</dbReference>
<comment type="function">
    <text evidence="9">Part of the twin-arginine translocation (Tat) system that transports large folded proteins containing a characteristic twin-arginine motif in their signal peptide across membranes. TatA could form the protein-conducting channel of the Tat system.</text>
</comment>
<keyword evidence="2 9" id="KW-0813">Transport</keyword>
<keyword evidence="4 9" id="KW-0812">Transmembrane</keyword>
<accession>A0A263HDJ1</accession>